<keyword evidence="4" id="KW-0472">Membrane</keyword>
<evidence type="ECO:0000259" key="5">
    <source>
        <dbReference type="Pfam" id="PF10145"/>
    </source>
</evidence>
<feature type="transmembrane region" description="Helical" evidence="4">
    <location>
        <begin position="527"/>
        <end position="548"/>
    </location>
</feature>
<reference evidence="6 7" key="1">
    <citation type="submission" date="2016-05" db="EMBL/GenBank/DDBJ databases">
        <title>Complete Genome and Methylome Analysis of Psychrotrophic Bacterial Isolates from Antarctic Lake Untersee.</title>
        <authorList>
            <person name="Fomenkov A."/>
            <person name="Akimov V.N."/>
            <person name="Vasilyeva L.V."/>
            <person name="Andersen D."/>
            <person name="Vincze T."/>
            <person name="Roberts R.J."/>
        </authorList>
    </citation>
    <scope>NUCLEOTIDE SEQUENCE [LARGE SCALE GENOMIC DNA]</scope>
    <source>
        <strain evidence="6 7">U14-5</strain>
    </source>
</reference>
<accession>A0A1L6ZHH4</accession>
<feature type="coiled-coil region" evidence="2">
    <location>
        <begin position="48"/>
        <end position="75"/>
    </location>
</feature>
<feature type="domain" description="Phage tail tape measure protein" evidence="5">
    <location>
        <begin position="201"/>
        <end position="399"/>
    </location>
</feature>
<feature type="region of interest" description="Disordered" evidence="3">
    <location>
        <begin position="1004"/>
        <end position="1032"/>
    </location>
</feature>
<gene>
    <name evidence="6" type="ORF">BSA145_08515</name>
</gene>
<evidence type="ECO:0000256" key="3">
    <source>
        <dbReference type="SAM" id="MobiDB-lite"/>
    </source>
</evidence>
<feature type="compositionally biased region" description="Low complexity" evidence="3">
    <location>
        <begin position="1050"/>
        <end position="1060"/>
    </location>
</feature>
<evidence type="ECO:0000313" key="7">
    <source>
        <dbReference type="Proteomes" id="UP000185426"/>
    </source>
</evidence>
<evidence type="ECO:0000256" key="4">
    <source>
        <dbReference type="SAM" id="Phobius"/>
    </source>
</evidence>
<keyword evidence="2" id="KW-0175">Coiled coil</keyword>
<feature type="region of interest" description="Disordered" evidence="3">
    <location>
        <begin position="1050"/>
        <end position="1078"/>
    </location>
</feature>
<keyword evidence="1" id="KW-1188">Viral release from host cell</keyword>
<dbReference type="PANTHER" id="PTHR37813:SF1">
    <property type="entry name" value="FELS-2 PROPHAGE PROTEIN"/>
    <property type="match status" value="1"/>
</dbReference>
<dbReference type="Gene3D" id="1.10.287.1490">
    <property type="match status" value="1"/>
</dbReference>
<feature type="compositionally biased region" description="Low complexity" evidence="3">
    <location>
        <begin position="1021"/>
        <end position="1032"/>
    </location>
</feature>
<keyword evidence="4" id="KW-1133">Transmembrane helix</keyword>
<evidence type="ECO:0000256" key="1">
    <source>
        <dbReference type="ARBA" id="ARBA00022612"/>
    </source>
</evidence>
<dbReference type="RefSeq" id="WP_075622177.1">
    <property type="nucleotide sequence ID" value="NZ_CP015607.1"/>
</dbReference>
<name>A0A1L6ZHH4_BACIA</name>
<dbReference type="Pfam" id="PF10145">
    <property type="entry name" value="PhageMin_Tail"/>
    <property type="match status" value="1"/>
</dbReference>
<dbReference type="Proteomes" id="UP000185426">
    <property type="component" value="Chromosome"/>
</dbReference>
<evidence type="ECO:0000256" key="2">
    <source>
        <dbReference type="SAM" id="Coils"/>
    </source>
</evidence>
<feature type="compositionally biased region" description="Polar residues" evidence="3">
    <location>
        <begin position="1008"/>
        <end position="1020"/>
    </location>
</feature>
<dbReference type="PANTHER" id="PTHR37813">
    <property type="entry name" value="FELS-2 PROPHAGE PROTEIN"/>
    <property type="match status" value="1"/>
</dbReference>
<feature type="region of interest" description="Disordered" evidence="3">
    <location>
        <begin position="1112"/>
        <end position="1137"/>
    </location>
</feature>
<dbReference type="NCBIfam" id="TIGR01760">
    <property type="entry name" value="tape_meas_TP901"/>
    <property type="match status" value="1"/>
</dbReference>
<protein>
    <submittedName>
        <fullName evidence="6">Phage tail tape measure protein</fullName>
    </submittedName>
</protein>
<proteinExistence type="predicted"/>
<dbReference type="InterPro" id="IPR010090">
    <property type="entry name" value="Phage_tape_meas"/>
</dbReference>
<dbReference type="EMBL" id="CP015607">
    <property type="protein sequence ID" value="APT45944.1"/>
    <property type="molecule type" value="Genomic_DNA"/>
</dbReference>
<keyword evidence="4" id="KW-0812">Transmembrane</keyword>
<feature type="transmembrane region" description="Helical" evidence="4">
    <location>
        <begin position="497"/>
        <end position="521"/>
    </location>
</feature>
<feature type="compositionally biased region" description="Polar residues" evidence="3">
    <location>
        <begin position="1066"/>
        <end position="1075"/>
    </location>
</feature>
<feature type="compositionally biased region" description="Basic and acidic residues" evidence="3">
    <location>
        <begin position="963"/>
        <end position="973"/>
    </location>
</feature>
<feature type="region of interest" description="Disordered" evidence="3">
    <location>
        <begin position="963"/>
        <end position="987"/>
    </location>
</feature>
<organism evidence="6 7">
    <name type="scientific">Bacillus safensis</name>
    <dbReference type="NCBI Taxonomy" id="561879"/>
    <lineage>
        <taxon>Bacteria</taxon>
        <taxon>Bacillati</taxon>
        <taxon>Bacillota</taxon>
        <taxon>Bacilli</taxon>
        <taxon>Bacillales</taxon>
        <taxon>Bacillaceae</taxon>
        <taxon>Bacillus</taxon>
    </lineage>
</organism>
<sequence length="1338" mass="142002">MSKDIKVKLYSNSSQFNGEMKAIAVQMKNIKSEFEKNRTAVGVWGNELKTSQTKVRTLSQQLDQHKMKVKALERAYADSAIKKGKDARETQNLARRLNYATAEMNKTQNALTQTTNKISRMEAEIKRTSSSLYKMGQRMNTVGNKMRSTGASVAMTTGVAFAGLVLPLKDAVEAGMAFEAQVSKVKAISGGTAAEVEKLKNQAKELGATTVFTASQAAEAQSFLAMAGFKANDIYAAMPGMLSLAAAGQLDLAAAADISSNMMQAFAMKAEEAGHASDVIAYGAANANTNVEQMGEAMKFLGPNANSLGWGLEESAAAVMAFGDAGLQGSIAGQAFGTSLIRLATPAKKAQKEIDRLGFAFFDAAGDMKSMPEVVAEMEKGMKGMTKEQQAATLKTIVGAESYKHWAILLQKGSKALKENTKALKESDGAAKKMADTMLDNARGSIVAFQSAVEGAKIKLTESLLPALGSLADKGADIVSMFNKMDSATAQTVAKTALFATGVLGATTAVATLTMGIGALLAFTGPVGLAIVGGTALLGGIAVATYAYNEQLKNQKKRQEEAKESALLYGEGVSKATQKAAGSYVNLREKATSQLFQLTQVSGKEAEKMASNLLSTYQEMSSSLIKELEGFKTDAIAVLKGLFEDQEKETKKIGEDWSDQLVGDIDKDVQKVREKMRQLEQLKDETGLMTSKMNASQKKTFEDIISFFQQSTSKFAANQKDALAIQQRVSESQTKLSFKNAKSYNDQISGIYKEGQKAAKEDRDYRNKVLDEALAKEAISAAQHKALKAKSNADYQKSLAENLEAYKNNSKALFDQMAQDGKLLDLETGKALEKQMEYSSNSMGIFTNQEEQEEKYQARWAERQVAFLQKLGDSKEEALEKTKQALIEFNEGLGFSAEESASKANEAIINAENEFNRATSARESGKKMGDEFADGLTAATPNTLASGTILKQSLDQKLREENGIPRLAGREKGQSFSDGISSSKVNVSNSGTVLQQALKQKLSEGNAEANTSGSQKGQSFSAGISSTKGSTSTAASSVNQTALSNLNKNTTQATQAGATKGKSHSAGITSTKGVNTTAASSVSATATAQLAKTTDGGGGQKAGTQFASGIRSQAGNASNSGSTVAKSGKQGLSSVKTTSTGADFSKGFANGIRSMGGTGGTIWKAAWTIGKVAIQSLKKSIDSKSPAKKTIAEGVNFGDGFIIGLGEKAQDVKKSTAAMAQGAMTSFKSEINRMAFNIQGAADEINTMRAELTVRNEIDTPVLNQKLDALISLLSNNLQTNNESVSAAGQTIKIHPAPVIIGGQHLADIVFNQGDTSILDKKSAQKYEQSAYKGGLKR</sequence>
<feature type="compositionally biased region" description="Polar residues" evidence="3">
    <location>
        <begin position="974"/>
        <end position="987"/>
    </location>
</feature>
<evidence type="ECO:0000313" key="6">
    <source>
        <dbReference type="EMBL" id="APT45944.1"/>
    </source>
</evidence>
<dbReference type="SUPFAM" id="SSF57997">
    <property type="entry name" value="Tropomyosin"/>
    <property type="match status" value="1"/>
</dbReference>